<accession>A0A7J5ZGZ7</accession>
<proteinExistence type="inferred from homology"/>
<dbReference type="PANTHER" id="PTHR13598:SF4">
    <property type="entry name" value="NUCLEAR ENVELOPE INTEGRAL MEMBRANE PROTEIN 1"/>
    <property type="match status" value="1"/>
</dbReference>
<keyword evidence="7" id="KW-0539">Nucleus</keyword>
<evidence type="ECO:0000256" key="8">
    <source>
        <dbReference type="SAM" id="Phobius"/>
    </source>
</evidence>
<dbReference type="OrthoDB" id="509138at2759"/>
<keyword evidence="4" id="KW-0732">Signal</keyword>
<comment type="subcellular location">
    <subcellularLocation>
        <location evidence="1">Nucleus inner membrane</location>
        <topology evidence="1">Multi-pass membrane protein</topology>
        <orientation evidence="1">Nucleoplasmic side</orientation>
    </subcellularLocation>
</comment>
<dbReference type="GO" id="GO:0005637">
    <property type="term" value="C:nuclear inner membrane"/>
    <property type="evidence" value="ECO:0007669"/>
    <property type="project" value="UniProtKB-SubCell"/>
</dbReference>
<keyword evidence="3 8" id="KW-0812">Transmembrane</keyword>
<dbReference type="Pfam" id="PF10225">
    <property type="entry name" value="NEMP"/>
    <property type="match status" value="1"/>
</dbReference>
<comment type="similarity">
    <text evidence="2">Belongs to the NEMP family.</text>
</comment>
<dbReference type="InterPro" id="IPR019358">
    <property type="entry name" value="NEMP_fam"/>
</dbReference>
<feature type="transmembrane region" description="Helical" evidence="8">
    <location>
        <begin position="28"/>
        <end position="47"/>
    </location>
</feature>
<evidence type="ECO:0000256" key="1">
    <source>
        <dbReference type="ARBA" id="ARBA00004575"/>
    </source>
</evidence>
<keyword evidence="6 8" id="KW-0472">Membrane</keyword>
<protein>
    <recommendedName>
        <fullName evidence="11">Transmembrane protein 194A</fullName>
    </recommendedName>
</protein>
<organism evidence="9 10">
    <name type="scientific">Dissostichus mawsoni</name>
    <name type="common">Antarctic cod</name>
    <dbReference type="NCBI Taxonomy" id="36200"/>
    <lineage>
        <taxon>Eukaryota</taxon>
        <taxon>Metazoa</taxon>
        <taxon>Chordata</taxon>
        <taxon>Craniata</taxon>
        <taxon>Vertebrata</taxon>
        <taxon>Euteleostomi</taxon>
        <taxon>Actinopterygii</taxon>
        <taxon>Neopterygii</taxon>
        <taxon>Teleostei</taxon>
        <taxon>Neoteleostei</taxon>
        <taxon>Acanthomorphata</taxon>
        <taxon>Eupercaria</taxon>
        <taxon>Perciformes</taxon>
        <taxon>Notothenioidei</taxon>
        <taxon>Nototheniidae</taxon>
        <taxon>Dissostichus</taxon>
    </lineage>
</organism>
<evidence type="ECO:0000256" key="6">
    <source>
        <dbReference type="ARBA" id="ARBA00023136"/>
    </source>
</evidence>
<gene>
    <name evidence="9" type="ORF">F7725_001347</name>
</gene>
<dbReference type="AlphaFoldDB" id="A0A7J5ZGZ7"/>
<evidence type="ECO:0000256" key="5">
    <source>
        <dbReference type="ARBA" id="ARBA00022989"/>
    </source>
</evidence>
<evidence type="ECO:0000256" key="3">
    <source>
        <dbReference type="ARBA" id="ARBA00022692"/>
    </source>
</evidence>
<reference evidence="9 10" key="1">
    <citation type="submission" date="2020-03" db="EMBL/GenBank/DDBJ databases">
        <title>Dissostichus mawsoni Genome sequencing and assembly.</title>
        <authorList>
            <person name="Park H."/>
        </authorList>
    </citation>
    <scope>NUCLEOTIDE SEQUENCE [LARGE SCALE GENOMIC DNA]</scope>
    <source>
        <strain evidence="9">DM0001</strain>
        <tissue evidence="9">Muscle</tissue>
    </source>
</reference>
<name>A0A7J5ZGZ7_DISMA</name>
<dbReference type="PANTHER" id="PTHR13598">
    <property type="entry name" value="AT07567P-RELATED"/>
    <property type="match status" value="1"/>
</dbReference>
<evidence type="ECO:0008006" key="11">
    <source>
        <dbReference type="Google" id="ProtNLM"/>
    </source>
</evidence>
<evidence type="ECO:0000313" key="10">
    <source>
        <dbReference type="Proteomes" id="UP000518266"/>
    </source>
</evidence>
<keyword evidence="5 8" id="KW-1133">Transmembrane helix</keyword>
<dbReference type="Proteomes" id="UP000518266">
    <property type="component" value="Unassembled WGS sequence"/>
</dbReference>
<evidence type="ECO:0000256" key="7">
    <source>
        <dbReference type="ARBA" id="ARBA00023242"/>
    </source>
</evidence>
<keyword evidence="10" id="KW-1185">Reference proteome</keyword>
<sequence>MSTGMIASLIILVGRNLQTILREHWNVALGYVVVVGFAAFAVCYRYGPLVDEKSMNILSWTLRLRAAVRWKTEPRRLLTEEEFQREAEEQTRKALEDLRKNCSSPEFRSWRTVARLTSPKRFADFVEDSPHLVSNEVSVHAQEYGLGGSFFEEEFFDTDDEEDDDMKPLKIPE</sequence>
<comment type="caution">
    <text evidence="9">The sequence shown here is derived from an EMBL/GenBank/DDBJ whole genome shotgun (WGS) entry which is preliminary data.</text>
</comment>
<evidence type="ECO:0000256" key="2">
    <source>
        <dbReference type="ARBA" id="ARBA00005748"/>
    </source>
</evidence>
<evidence type="ECO:0000313" key="9">
    <source>
        <dbReference type="EMBL" id="KAF3861092.1"/>
    </source>
</evidence>
<dbReference type="EMBL" id="JAAKFY010000002">
    <property type="protein sequence ID" value="KAF3861092.1"/>
    <property type="molecule type" value="Genomic_DNA"/>
</dbReference>
<evidence type="ECO:0000256" key="4">
    <source>
        <dbReference type="ARBA" id="ARBA00022729"/>
    </source>
</evidence>